<feature type="compositionally biased region" description="Basic residues" evidence="1">
    <location>
        <begin position="1"/>
        <end position="11"/>
    </location>
</feature>
<feature type="compositionally biased region" description="Low complexity" evidence="1">
    <location>
        <begin position="68"/>
        <end position="79"/>
    </location>
</feature>
<comment type="caution">
    <text evidence="2">The sequence shown here is derived from an EMBL/GenBank/DDBJ whole genome shotgun (WGS) entry which is preliminary data.</text>
</comment>
<gene>
    <name evidence="2" type="ORF">OC842_007350</name>
</gene>
<protein>
    <submittedName>
        <fullName evidence="2">Uncharacterized protein</fullName>
    </submittedName>
</protein>
<sequence length="141" mass="14351">MTPKRQTRQRGKTSGGPDDRQDEAGPSSAPVSPQKSEKSQGKARAIKETKDSGPDLTEVSALSGEGQGASASTATGGAPSVAVTAAAAAAAGAVSAPAGTRLPIEPELYKLHYQSAATVGQLNAFFKDTPGFMKAEAIFYQ</sequence>
<accession>A0AAN6G439</accession>
<dbReference type="Proteomes" id="UP001176521">
    <property type="component" value="Unassembled WGS sequence"/>
</dbReference>
<organism evidence="2 3">
    <name type="scientific">Tilletia horrida</name>
    <dbReference type="NCBI Taxonomy" id="155126"/>
    <lineage>
        <taxon>Eukaryota</taxon>
        <taxon>Fungi</taxon>
        <taxon>Dikarya</taxon>
        <taxon>Basidiomycota</taxon>
        <taxon>Ustilaginomycotina</taxon>
        <taxon>Exobasidiomycetes</taxon>
        <taxon>Tilletiales</taxon>
        <taxon>Tilletiaceae</taxon>
        <taxon>Tilletia</taxon>
    </lineage>
</organism>
<proteinExistence type="predicted"/>
<dbReference type="AlphaFoldDB" id="A0AAN6G439"/>
<feature type="region of interest" description="Disordered" evidence="1">
    <location>
        <begin position="1"/>
        <end position="79"/>
    </location>
</feature>
<evidence type="ECO:0000256" key="1">
    <source>
        <dbReference type="SAM" id="MobiDB-lite"/>
    </source>
</evidence>
<name>A0AAN6G439_9BASI</name>
<reference evidence="2" key="1">
    <citation type="journal article" date="2023" name="PhytoFront">
        <title>Draft Genome Resources of Seven Strains of Tilletia horrida, Causal Agent of Kernel Smut of Rice.</title>
        <authorList>
            <person name="Khanal S."/>
            <person name="Antony Babu S."/>
            <person name="Zhou X.G."/>
        </authorList>
    </citation>
    <scope>NUCLEOTIDE SEQUENCE</scope>
    <source>
        <strain evidence="2">TX3</strain>
    </source>
</reference>
<dbReference type="EMBL" id="JAPDMQ010000924">
    <property type="protein sequence ID" value="KAK0519712.1"/>
    <property type="molecule type" value="Genomic_DNA"/>
</dbReference>
<evidence type="ECO:0000313" key="2">
    <source>
        <dbReference type="EMBL" id="KAK0519712.1"/>
    </source>
</evidence>
<evidence type="ECO:0000313" key="3">
    <source>
        <dbReference type="Proteomes" id="UP001176521"/>
    </source>
</evidence>
<feature type="compositionally biased region" description="Basic and acidic residues" evidence="1">
    <location>
        <begin position="35"/>
        <end position="53"/>
    </location>
</feature>
<keyword evidence="3" id="KW-1185">Reference proteome</keyword>